<dbReference type="InterPro" id="IPR017847">
    <property type="entry name" value="T6SS_RhsGE_Vgr_subset"/>
</dbReference>
<comment type="similarity">
    <text evidence="1">Belongs to the VgrG protein family.</text>
</comment>
<dbReference type="EMBL" id="CABVHX010000024">
    <property type="protein sequence ID" value="VVO24603.1"/>
    <property type="molecule type" value="Genomic_DNA"/>
</dbReference>
<protein>
    <recommendedName>
        <fullName evidence="8">Type IV secretion protein Rhs</fullName>
    </recommendedName>
</protein>
<evidence type="ECO:0000259" key="5">
    <source>
        <dbReference type="Pfam" id="PF22178"/>
    </source>
</evidence>
<dbReference type="Pfam" id="PF22178">
    <property type="entry name" value="Gp5_trimer_C"/>
    <property type="match status" value="1"/>
</dbReference>
<dbReference type="InterPro" id="IPR054030">
    <property type="entry name" value="Gp5_Vgr_C"/>
</dbReference>
<reference evidence="6 7" key="1">
    <citation type="submission" date="2019-09" db="EMBL/GenBank/DDBJ databases">
        <authorList>
            <person name="Chandra G."/>
            <person name="Truman W A."/>
        </authorList>
    </citation>
    <scope>NUCLEOTIDE SEQUENCE [LARGE SCALE GENOMIC DNA]</scope>
    <source>
        <strain evidence="6">PS718</strain>
    </source>
</reference>
<dbReference type="SUPFAM" id="SSF69349">
    <property type="entry name" value="Phage fibre proteins"/>
    <property type="match status" value="1"/>
</dbReference>
<feature type="domain" description="T6SS Phospholipase effector Tle1-like catalytic" evidence="4">
    <location>
        <begin position="831"/>
        <end position="925"/>
    </location>
</feature>
<gene>
    <name evidence="6" type="ORF">PS718_04493</name>
</gene>
<dbReference type="InterPro" id="IPR006533">
    <property type="entry name" value="T6SS_Vgr_RhsGE"/>
</dbReference>
<feature type="domain" description="Gp5/Type VI secretion system Vgr C-terminal trimerisation" evidence="5">
    <location>
        <begin position="470"/>
        <end position="567"/>
    </location>
</feature>
<organism evidence="6 7">
    <name type="scientific">Pseudomonas fluorescens</name>
    <dbReference type="NCBI Taxonomy" id="294"/>
    <lineage>
        <taxon>Bacteria</taxon>
        <taxon>Pseudomonadati</taxon>
        <taxon>Pseudomonadota</taxon>
        <taxon>Gammaproteobacteria</taxon>
        <taxon>Pseudomonadales</taxon>
        <taxon>Pseudomonadaceae</taxon>
        <taxon>Pseudomonas</taxon>
    </lineage>
</organism>
<dbReference type="InterPro" id="IPR037026">
    <property type="entry name" value="Vgr_OB-fold_dom_sf"/>
</dbReference>
<dbReference type="PANTHER" id="PTHR33840:SF1">
    <property type="entry name" value="TLE1 PHOSPHOLIPASE DOMAIN-CONTAINING PROTEIN"/>
    <property type="match status" value="1"/>
</dbReference>
<evidence type="ECO:0000256" key="1">
    <source>
        <dbReference type="ARBA" id="ARBA00005558"/>
    </source>
</evidence>
<name>A0A5E7EER5_PSEFL</name>
<feature type="domain" description="Gp5/Type VI secretion system Vgr protein OB-fold" evidence="3">
    <location>
        <begin position="385"/>
        <end position="451"/>
    </location>
</feature>
<evidence type="ECO:0000259" key="4">
    <source>
        <dbReference type="Pfam" id="PF09994"/>
    </source>
</evidence>
<dbReference type="InterPro" id="IPR018712">
    <property type="entry name" value="Tle1-like_cat"/>
</dbReference>
<sequence precursor="true">MFSAGNCALFTLLIPAIRHDFKVLAFNGTEAISQLYSVRIELVSEHPDFDLESLLSQPAFLQFGLNGEGIHGRIEDVMVAESGKRLTRYELTLVPALHYLQFSQDQRIFQSLTVPQIIAKVLNGHGIQADAFTFHVSTCEPREYCVQYAENNLEFIQRLCAEDGIAWHHQHSADSHMLVFTDDQVFLPKLGATPYQQDSGMVAAHPVVSRLSLRTSTRTSAVTRRDYDSKRPNLLLESRFTAEFTPTLEDYRYPLLLNNEKRAKKRVRQTLERLRADYELAEGVSDQPSLRCGYLFDLTEHPRKQCNDLWLLLSVSHTGRQPQVLEESGTSDVKPADGFTQGYRNRFSAIPAEVVFRPPLPVRRPPLVAQTARVTGPQGEEIHCDESGRVKIELPWDRAELNSERSSCWVRVATGWAGDHFGAMAIPRIGMEVVVTFLEGDPDKPLITGCVANTVTSPPYSLPEHKTRTVLRSHSSPNSGGYNELAIEDRAGQELIYLRAQRDMVQEVGNSIQLEVGNERRETINGNSHTSVGKILDVEAGQQVHLKAGANVVLDAGASITLKAGGHHIVIDAGGIFSSIEIETGRQPADSAGSHLLLPGLEGALPVSASAPTQALIEEELEEEEEEVDLEDETPGGITLRIGVFLDGTGNNKANSETVAACYAPDASLAEAAEEIQKHCAAYGYDGNGSSPDNSYGNDVSNIVRLYELYTDHSFETLPEKTRNASLRVYIEGIGTTADAGDSLYAQATGRGETGVSARVEQSPEKIIGQVRSLIDKNPNLLIEKIEFDIFGFSRGAAAARHFANEVLKGERSILADAFPAGSPALSSTFDWRPQSSISINFIGLFDTVAAIANPWLFDFTGANSRNSGLDLKLPDGCANKVVHLVARDEYRENFALNSLGDIDLFLPGAHSDLGGGYLPRAKEKLLLSNPITSTISRDKDATRSAAYVAAEKEAFAWYAKGVIEENVPGSQLRVAFWERAVTQSTQKGRTSPDPQKRVYAAASIERPVHGELSLVYLRIMRELAVRHEVPLDVIDPNDPKLALPAELEPIYKKLEAYALGKTAVEGLTVKERELLRGRYIHLSAHWNAAKGLNSSDMNILFINRPAKNNRRVVHPHE</sequence>
<evidence type="ECO:0000256" key="2">
    <source>
        <dbReference type="SAM" id="Coils"/>
    </source>
</evidence>
<dbReference type="SUPFAM" id="SSF69255">
    <property type="entry name" value="gp5 N-terminal domain-like"/>
    <property type="match status" value="1"/>
</dbReference>
<evidence type="ECO:0000259" key="3">
    <source>
        <dbReference type="Pfam" id="PF04717"/>
    </source>
</evidence>
<dbReference type="Gene3D" id="3.55.50.10">
    <property type="entry name" value="Baseplate protein-like domains"/>
    <property type="match status" value="1"/>
</dbReference>
<dbReference type="NCBIfam" id="TIGR01646">
    <property type="entry name" value="vgr_GE"/>
    <property type="match status" value="1"/>
</dbReference>
<dbReference type="SUPFAM" id="SSF69279">
    <property type="entry name" value="Phage tail proteins"/>
    <property type="match status" value="2"/>
</dbReference>
<dbReference type="NCBIfam" id="TIGR03361">
    <property type="entry name" value="VI_Rhs_Vgr"/>
    <property type="match status" value="1"/>
</dbReference>
<proteinExistence type="inferred from homology"/>
<dbReference type="Pfam" id="PF05954">
    <property type="entry name" value="Phage_GPD"/>
    <property type="match status" value="1"/>
</dbReference>
<evidence type="ECO:0008006" key="8">
    <source>
        <dbReference type="Google" id="ProtNLM"/>
    </source>
</evidence>
<dbReference type="PANTHER" id="PTHR33840">
    <property type="match status" value="1"/>
</dbReference>
<accession>A0A5E7EER5</accession>
<dbReference type="RefSeq" id="WP_150604667.1">
    <property type="nucleotide sequence ID" value="NZ_CABVHX010000024.1"/>
</dbReference>
<dbReference type="AlphaFoldDB" id="A0A5E7EER5"/>
<evidence type="ECO:0000313" key="6">
    <source>
        <dbReference type="EMBL" id="VVO24603.1"/>
    </source>
</evidence>
<dbReference type="InterPro" id="IPR006531">
    <property type="entry name" value="Gp5/Vgr_OB"/>
</dbReference>
<evidence type="ECO:0000313" key="7">
    <source>
        <dbReference type="Proteomes" id="UP000325375"/>
    </source>
</evidence>
<dbReference type="Proteomes" id="UP000325375">
    <property type="component" value="Unassembled WGS sequence"/>
</dbReference>
<dbReference type="Gene3D" id="4.10.220.110">
    <property type="match status" value="1"/>
</dbReference>
<dbReference type="Gene3D" id="2.30.110.50">
    <property type="match status" value="1"/>
</dbReference>
<dbReference type="Gene3D" id="2.40.50.230">
    <property type="entry name" value="Gp5 N-terminal domain"/>
    <property type="match status" value="1"/>
</dbReference>
<dbReference type="Pfam" id="PF04717">
    <property type="entry name" value="Phage_base_V"/>
    <property type="match status" value="1"/>
</dbReference>
<dbReference type="Pfam" id="PF09994">
    <property type="entry name" value="T6SS_Tle1-like_cat"/>
    <property type="match status" value="1"/>
</dbReference>
<feature type="coiled-coil region" evidence="2">
    <location>
        <begin position="257"/>
        <end position="284"/>
    </location>
</feature>
<keyword evidence="2" id="KW-0175">Coiled coil</keyword>